<evidence type="ECO:0000256" key="6">
    <source>
        <dbReference type="SAM" id="Phobius"/>
    </source>
</evidence>
<comment type="subcellular location">
    <subcellularLocation>
        <location evidence="1">Cell membrane</location>
        <topology evidence="1">Multi-pass membrane protein</topology>
    </subcellularLocation>
</comment>
<feature type="transmembrane region" description="Helical" evidence="6">
    <location>
        <begin position="125"/>
        <end position="148"/>
    </location>
</feature>
<accession>K9W1W4</accession>
<keyword evidence="5 6" id="KW-0472">Membrane</keyword>
<dbReference type="PANTHER" id="PTHR30482">
    <property type="entry name" value="HIGH-AFFINITY BRANCHED-CHAIN AMINO ACID TRANSPORT SYSTEM PERMEASE"/>
    <property type="match status" value="1"/>
</dbReference>
<dbReference type="STRING" id="1173022.Cri9333_2544"/>
<dbReference type="InterPro" id="IPR043428">
    <property type="entry name" value="LivM-like"/>
</dbReference>
<keyword evidence="2" id="KW-1003">Cell membrane</keyword>
<feature type="transmembrane region" description="Helical" evidence="6">
    <location>
        <begin position="252"/>
        <end position="271"/>
    </location>
</feature>
<sequence>MTVDLAIGKRSINRKRKALLVEVGVVVAIALLLILIMPVILTEFRLNLLGRYLALAIVALGIDLIWGYTGMLSLGHGVFFALGGYALGMHLKLQIPSDASSQLPDFMGLYGVTELPWFWQPFHSFGFSVLAVLLLPTLLAALLGYLVFRNRIKGVYFSILTQAATIVFFNFFNGQQKLFNGTNGLIDFKTLLGADVGNNKTQVVFYILTVIFLVAAYALCRWLTTGRLGRLLIALRDDESRIRFSGYDPTEFKVLVFAVSAGLAGIAGALYTLQSQSISPRAMDIAFSIEMVIWVAVGGRATLIGAILGALLVNYGKSLLSEQFPEIWLFFQGALFLIVVTVLPDGIVGWMRSQGINLVKSLLGKRKQVATYPSLEEDPDIQLERETLEHE</sequence>
<dbReference type="HOGENOM" id="CLU_031365_0_0_3"/>
<dbReference type="eggNOG" id="COG4177">
    <property type="taxonomic scope" value="Bacteria"/>
</dbReference>
<evidence type="ECO:0000313" key="8">
    <source>
        <dbReference type="Proteomes" id="UP000010472"/>
    </source>
</evidence>
<dbReference type="NCBIfam" id="TIGR03408">
    <property type="entry name" value="urea_trans_UrtC"/>
    <property type="match status" value="1"/>
</dbReference>
<keyword evidence="3 6" id="KW-0812">Transmembrane</keyword>
<dbReference type="GO" id="GO:0005886">
    <property type="term" value="C:plasma membrane"/>
    <property type="evidence" value="ECO:0007669"/>
    <property type="project" value="UniProtKB-SubCell"/>
</dbReference>
<evidence type="ECO:0000256" key="5">
    <source>
        <dbReference type="ARBA" id="ARBA00023136"/>
    </source>
</evidence>
<dbReference type="PATRIC" id="fig|1173022.3.peg.2751"/>
<feature type="transmembrane region" description="Helical" evidence="6">
    <location>
        <begin position="291"/>
        <end position="315"/>
    </location>
</feature>
<dbReference type="InterPro" id="IPR017778">
    <property type="entry name" value="ABC_transptr_urea_perm_UrtC"/>
</dbReference>
<gene>
    <name evidence="7" type="ORF">Cri9333_2544</name>
</gene>
<evidence type="ECO:0000256" key="1">
    <source>
        <dbReference type="ARBA" id="ARBA00004651"/>
    </source>
</evidence>
<dbReference type="EMBL" id="CP003620">
    <property type="protein sequence ID" value="AFZ13410.1"/>
    <property type="molecule type" value="Genomic_DNA"/>
</dbReference>
<feature type="transmembrane region" description="Helical" evidence="6">
    <location>
        <begin position="327"/>
        <end position="351"/>
    </location>
</feature>
<dbReference type="OrthoDB" id="9789927at2"/>
<keyword evidence="8" id="KW-1185">Reference proteome</keyword>
<dbReference type="CDD" id="cd06581">
    <property type="entry name" value="TM_PBP1_LivM_like"/>
    <property type="match status" value="1"/>
</dbReference>
<dbReference type="Proteomes" id="UP000010472">
    <property type="component" value="Chromosome"/>
</dbReference>
<dbReference type="Pfam" id="PF02653">
    <property type="entry name" value="BPD_transp_2"/>
    <property type="match status" value="1"/>
</dbReference>
<dbReference type="RefSeq" id="WP_015203524.1">
    <property type="nucleotide sequence ID" value="NC_019753.1"/>
</dbReference>
<name>K9W1W4_9CYAN</name>
<dbReference type="KEGG" id="cep:Cri9333_2544"/>
<keyword evidence="4 6" id="KW-1133">Transmembrane helix</keyword>
<dbReference type="InterPro" id="IPR001851">
    <property type="entry name" value="ABC_transp_permease"/>
</dbReference>
<feature type="transmembrane region" description="Helical" evidence="6">
    <location>
        <begin position="53"/>
        <end position="82"/>
    </location>
</feature>
<evidence type="ECO:0000256" key="4">
    <source>
        <dbReference type="ARBA" id="ARBA00022989"/>
    </source>
</evidence>
<dbReference type="GO" id="GO:0015658">
    <property type="term" value="F:branched-chain amino acid transmembrane transporter activity"/>
    <property type="evidence" value="ECO:0007669"/>
    <property type="project" value="InterPro"/>
</dbReference>
<organism evidence="7 8">
    <name type="scientific">Crinalium epipsammum PCC 9333</name>
    <dbReference type="NCBI Taxonomy" id="1173022"/>
    <lineage>
        <taxon>Bacteria</taxon>
        <taxon>Bacillati</taxon>
        <taxon>Cyanobacteriota</taxon>
        <taxon>Cyanophyceae</taxon>
        <taxon>Gomontiellales</taxon>
        <taxon>Gomontiellaceae</taxon>
        <taxon>Crinalium</taxon>
    </lineage>
</organism>
<dbReference type="PANTHER" id="PTHR30482:SF4">
    <property type="entry name" value="SLR1201 PROTEIN"/>
    <property type="match status" value="1"/>
</dbReference>
<evidence type="ECO:0000256" key="2">
    <source>
        <dbReference type="ARBA" id="ARBA00022475"/>
    </source>
</evidence>
<protein>
    <submittedName>
        <fullName evidence="7">Urea ABC transporter membrane protein</fullName>
    </submittedName>
</protein>
<reference evidence="7 8" key="1">
    <citation type="submission" date="2012-06" db="EMBL/GenBank/DDBJ databases">
        <title>Finished chromosome of genome of Crinalium epipsammum PCC 9333.</title>
        <authorList>
            <consortium name="US DOE Joint Genome Institute"/>
            <person name="Gugger M."/>
            <person name="Coursin T."/>
            <person name="Rippka R."/>
            <person name="Tandeau De Marsac N."/>
            <person name="Huntemann M."/>
            <person name="Wei C.-L."/>
            <person name="Han J."/>
            <person name="Detter J.C."/>
            <person name="Han C."/>
            <person name="Tapia R."/>
            <person name="Davenport K."/>
            <person name="Daligault H."/>
            <person name="Erkkila T."/>
            <person name="Gu W."/>
            <person name="Munk A.C.C."/>
            <person name="Teshima H."/>
            <person name="Xu Y."/>
            <person name="Chain P."/>
            <person name="Chen A."/>
            <person name="Krypides N."/>
            <person name="Mavromatis K."/>
            <person name="Markowitz V."/>
            <person name="Szeto E."/>
            <person name="Ivanova N."/>
            <person name="Mikhailova N."/>
            <person name="Ovchinnikova G."/>
            <person name="Pagani I."/>
            <person name="Pati A."/>
            <person name="Goodwin L."/>
            <person name="Peters L."/>
            <person name="Pitluck S."/>
            <person name="Woyke T."/>
            <person name="Kerfeld C."/>
        </authorList>
    </citation>
    <scope>NUCLEOTIDE SEQUENCE [LARGE SCALE GENOMIC DNA]</scope>
    <source>
        <strain evidence="7 8">PCC 9333</strain>
    </source>
</reference>
<feature type="transmembrane region" description="Helical" evidence="6">
    <location>
        <begin position="19"/>
        <end position="41"/>
    </location>
</feature>
<feature type="transmembrane region" description="Helical" evidence="6">
    <location>
        <begin position="203"/>
        <end position="223"/>
    </location>
</feature>
<proteinExistence type="predicted"/>
<evidence type="ECO:0000256" key="3">
    <source>
        <dbReference type="ARBA" id="ARBA00022692"/>
    </source>
</evidence>
<evidence type="ECO:0000313" key="7">
    <source>
        <dbReference type="EMBL" id="AFZ13410.1"/>
    </source>
</evidence>
<dbReference type="AlphaFoldDB" id="K9W1W4"/>